<dbReference type="InterPro" id="IPR036913">
    <property type="entry name" value="YegP-like_sf"/>
</dbReference>
<dbReference type="SUPFAM" id="SSF160113">
    <property type="entry name" value="YegP-like"/>
    <property type="match status" value="1"/>
</dbReference>
<dbReference type="RefSeq" id="WP_045254735.1">
    <property type="nucleotide sequence ID" value="NZ_CP031425.1"/>
</dbReference>
<dbReference type="PANTHER" id="PTHR40606:SF1">
    <property type="entry name" value="UPF0339 PROTEIN YEGP"/>
    <property type="match status" value="1"/>
</dbReference>
<dbReference type="EMBL" id="JYIU01000045">
    <property type="protein sequence ID" value="KJL19100.1"/>
    <property type="molecule type" value="Genomic_DNA"/>
</dbReference>
<keyword evidence="3" id="KW-1185">Reference proteome</keyword>
<protein>
    <recommendedName>
        <fullName evidence="1">DUF1508 domain-containing protein</fullName>
    </recommendedName>
</protein>
<dbReference type="InterPro" id="IPR051141">
    <property type="entry name" value="UPF0339_domain"/>
</dbReference>
<sequence length="59" mass="6105">MAGKFELYTDSAGGHRFRLKAGNGEVIASSESYTTLSAAKNGVESVKTNAPGATVVELD</sequence>
<comment type="caution">
    <text evidence="2">The sequence shown here is derived from an EMBL/GenBank/DDBJ whole genome shotgun (WGS) entry which is preliminary data.</text>
</comment>
<proteinExistence type="predicted"/>
<evidence type="ECO:0000313" key="2">
    <source>
        <dbReference type="EMBL" id="KJL19100.1"/>
    </source>
</evidence>
<dbReference type="GeneID" id="94443498"/>
<reference evidence="2 3" key="1">
    <citation type="submission" date="2015-02" db="EMBL/GenBank/DDBJ databases">
        <title>Draft genome sequences of ten Microbacterium spp. with emphasis on heavy metal contaminated environments.</title>
        <authorList>
            <person name="Corretto E."/>
        </authorList>
    </citation>
    <scope>NUCLEOTIDE SEQUENCE [LARGE SCALE GENOMIC DNA]</scope>
    <source>
        <strain evidence="2 3">DSM 12966</strain>
    </source>
</reference>
<dbReference type="KEGG" id="mfol:DXT68_03770"/>
<feature type="domain" description="DUF1508" evidence="1">
    <location>
        <begin position="10"/>
        <end position="57"/>
    </location>
</feature>
<organism evidence="2 3">
    <name type="scientific">Microbacterium foliorum</name>
    <dbReference type="NCBI Taxonomy" id="104336"/>
    <lineage>
        <taxon>Bacteria</taxon>
        <taxon>Bacillati</taxon>
        <taxon>Actinomycetota</taxon>
        <taxon>Actinomycetes</taxon>
        <taxon>Micrococcales</taxon>
        <taxon>Microbacteriaceae</taxon>
        <taxon>Microbacterium</taxon>
    </lineage>
</organism>
<dbReference type="PATRIC" id="fig|104336.4.peg.2423"/>
<name>A0A0F0KG17_9MICO</name>
<dbReference type="Proteomes" id="UP000033572">
    <property type="component" value="Unassembled WGS sequence"/>
</dbReference>
<evidence type="ECO:0000313" key="3">
    <source>
        <dbReference type="Proteomes" id="UP000033572"/>
    </source>
</evidence>
<gene>
    <name evidence="2" type="ORF">RN50_02379</name>
</gene>
<dbReference type="PANTHER" id="PTHR40606">
    <property type="match status" value="1"/>
</dbReference>
<accession>A0A0F0KG17</accession>
<dbReference type="Pfam" id="PF07411">
    <property type="entry name" value="DUF1508"/>
    <property type="match status" value="1"/>
</dbReference>
<dbReference type="AlphaFoldDB" id="A0A0F0KG17"/>
<evidence type="ECO:0000259" key="1">
    <source>
        <dbReference type="Pfam" id="PF07411"/>
    </source>
</evidence>
<dbReference type="Gene3D" id="3.30.160.160">
    <property type="entry name" value="YegP-like"/>
    <property type="match status" value="1"/>
</dbReference>
<dbReference type="InterPro" id="IPR010879">
    <property type="entry name" value="DUF1508"/>
</dbReference>